<organism evidence="1 2">
    <name type="scientific">Pseudozobellia thermophila</name>
    <dbReference type="NCBI Taxonomy" id="192903"/>
    <lineage>
        <taxon>Bacteria</taxon>
        <taxon>Pseudomonadati</taxon>
        <taxon>Bacteroidota</taxon>
        <taxon>Flavobacteriia</taxon>
        <taxon>Flavobacteriales</taxon>
        <taxon>Flavobacteriaceae</taxon>
        <taxon>Pseudozobellia</taxon>
    </lineage>
</organism>
<dbReference type="OrthoDB" id="1100725at2"/>
<dbReference type="RefSeq" id="WP_072987238.1">
    <property type="nucleotide sequence ID" value="NZ_FQYU01000001.1"/>
</dbReference>
<dbReference type="AlphaFoldDB" id="A0A1M6B2I6"/>
<dbReference type="EMBL" id="FQYU01000001">
    <property type="protein sequence ID" value="SHI42890.1"/>
    <property type="molecule type" value="Genomic_DNA"/>
</dbReference>
<gene>
    <name evidence="1" type="ORF">SAMN04488513_101262</name>
</gene>
<accession>A0A1M6B2I6</accession>
<sequence>MKKKLKEDLIRLSTDIITSRDMNDLDELYNAAKDLYEKLAVLKFIEEKLHDIEIDVSKNLFAEKFEKMATAVLSANASVPESNPHEEDIIIPGIDTIKDMVSEMPNTPEAPVDEVLADFLAKPDYIKNDKELFMPQKETPPAKETTPKSLNDRLSAKEIKVDLNNRLAFVKHLFNNSTEDYNRVLSQLNTIDSYERSVAFIENMVKPDYNNWSGKEEYVERFMQLIERRFS</sequence>
<proteinExistence type="predicted"/>
<dbReference type="Proteomes" id="UP000184543">
    <property type="component" value="Unassembled WGS sequence"/>
</dbReference>
<reference evidence="2" key="1">
    <citation type="submission" date="2016-11" db="EMBL/GenBank/DDBJ databases">
        <authorList>
            <person name="Varghese N."/>
            <person name="Submissions S."/>
        </authorList>
    </citation>
    <scope>NUCLEOTIDE SEQUENCE [LARGE SCALE GENOMIC DNA]</scope>
    <source>
        <strain evidence="2">DSM 19858</strain>
    </source>
</reference>
<evidence type="ECO:0000313" key="2">
    <source>
        <dbReference type="Proteomes" id="UP000184543"/>
    </source>
</evidence>
<protein>
    <submittedName>
        <fullName evidence="1">Uncharacterized protein</fullName>
    </submittedName>
</protein>
<keyword evidence="2" id="KW-1185">Reference proteome</keyword>
<evidence type="ECO:0000313" key="1">
    <source>
        <dbReference type="EMBL" id="SHI42890.1"/>
    </source>
</evidence>
<name>A0A1M6B2I6_9FLAO</name>
<dbReference type="STRING" id="192903.SAMN04488513_101262"/>